<organism evidence="1 2">
    <name type="scientific">Rhizophagus clarus</name>
    <dbReference type="NCBI Taxonomy" id="94130"/>
    <lineage>
        <taxon>Eukaryota</taxon>
        <taxon>Fungi</taxon>
        <taxon>Fungi incertae sedis</taxon>
        <taxon>Mucoromycota</taxon>
        <taxon>Glomeromycotina</taxon>
        <taxon>Glomeromycetes</taxon>
        <taxon>Glomerales</taxon>
        <taxon>Glomeraceae</taxon>
        <taxon>Rhizophagus</taxon>
    </lineage>
</organism>
<dbReference type="Proteomes" id="UP000615446">
    <property type="component" value="Unassembled WGS sequence"/>
</dbReference>
<gene>
    <name evidence="1" type="ORF">RCL2_000460100</name>
</gene>
<reference evidence="1" key="1">
    <citation type="submission" date="2019-10" db="EMBL/GenBank/DDBJ databases">
        <title>Conservation and host-specific expression of non-tandemly repeated heterogenous ribosome RNA gene in arbuscular mycorrhizal fungi.</title>
        <authorList>
            <person name="Maeda T."/>
            <person name="Kobayashi Y."/>
            <person name="Nakagawa T."/>
            <person name="Ezawa T."/>
            <person name="Yamaguchi K."/>
            <person name="Bino T."/>
            <person name="Nishimoto Y."/>
            <person name="Shigenobu S."/>
            <person name="Kawaguchi M."/>
        </authorList>
    </citation>
    <scope>NUCLEOTIDE SEQUENCE</scope>
    <source>
        <strain evidence="1">HR1</strain>
    </source>
</reference>
<evidence type="ECO:0000313" key="2">
    <source>
        <dbReference type="Proteomes" id="UP000615446"/>
    </source>
</evidence>
<proteinExistence type="predicted"/>
<accession>A0A8H3L0D8</accession>
<sequence>MDILDQLADKTHEKIYNPKSNRMIVINGPVYRKLLCGGYMHWREERLLIPPLHESPILRRYLSFISYHIWVIASEKSLLAVVNEKISLLQILLQANWHNFTLCQLLKLCWEHEEMKAWRNNILMKFLYHPNLAPSKYRLGALCDAFIKTDVLGPEQILALCHKNNMAKVATDFMKRYKWTSETPLSELAKYTEEINKRLTKEQVEVLIPIRPTGKREEGRDTVDKIAQEIVEKDYSSEKIKQISYDLGSSAPNPVARKATKIPHITTESNKIQARRLVLDEDEGIDWPDHFLLEPVQERLEKCDFSLSPSKEDLVNVIIMLSMRPADVATLRIDKYEASDEIWYDPEFSWYCTGYSKTKEETRVGEPQPFLSMEKDPIRAKEFLTWIQKAIPEKFPFLQKNKSGR</sequence>
<evidence type="ECO:0000313" key="1">
    <source>
        <dbReference type="EMBL" id="GES77218.1"/>
    </source>
</evidence>
<protein>
    <submittedName>
        <fullName evidence="1">Uncharacterized protein</fullName>
    </submittedName>
</protein>
<name>A0A8H3L0D8_9GLOM</name>
<comment type="caution">
    <text evidence="1">The sequence shown here is derived from an EMBL/GenBank/DDBJ whole genome shotgun (WGS) entry which is preliminary data.</text>
</comment>
<dbReference type="EMBL" id="BLAL01000029">
    <property type="protein sequence ID" value="GES77218.1"/>
    <property type="molecule type" value="Genomic_DNA"/>
</dbReference>
<dbReference type="AlphaFoldDB" id="A0A8H3L0D8"/>